<dbReference type="Pfam" id="PF02604">
    <property type="entry name" value="PhdYeFM_antitox"/>
    <property type="match status" value="1"/>
</dbReference>
<dbReference type="InterPro" id="IPR006442">
    <property type="entry name" value="Antitoxin_Phd/YefM"/>
</dbReference>
<dbReference type="AlphaFoldDB" id="A0A1J1LHX6"/>
<evidence type="ECO:0000313" key="4">
    <source>
        <dbReference type="Proteomes" id="UP000184315"/>
    </source>
</evidence>
<organism evidence="3 4">
    <name type="scientific">Planktothrix tepida PCC 9214</name>
    <dbReference type="NCBI Taxonomy" id="671072"/>
    <lineage>
        <taxon>Bacteria</taxon>
        <taxon>Bacillati</taxon>
        <taxon>Cyanobacteriota</taxon>
        <taxon>Cyanophyceae</taxon>
        <taxon>Oscillatoriophycideae</taxon>
        <taxon>Oscillatoriales</taxon>
        <taxon>Microcoleaceae</taxon>
        <taxon>Planktothrix</taxon>
    </lineage>
</organism>
<dbReference type="SUPFAM" id="SSF143120">
    <property type="entry name" value="YefM-like"/>
    <property type="match status" value="1"/>
</dbReference>
<proteinExistence type="inferred from homology"/>
<reference evidence="4" key="1">
    <citation type="submission" date="2015-10" db="EMBL/GenBank/DDBJ databases">
        <authorList>
            <person name="Regsiter A."/>
            <person name="william w."/>
        </authorList>
    </citation>
    <scope>NUCLEOTIDE SEQUENCE [LARGE SCALE GENOMIC DNA]</scope>
</reference>
<dbReference type="InterPro" id="IPR036165">
    <property type="entry name" value="YefM-like_sf"/>
</dbReference>
<evidence type="ECO:0000256" key="1">
    <source>
        <dbReference type="ARBA" id="ARBA00009981"/>
    </source>
</evidence>
<dbReference type="STRING" id="671072.PL9214430063"/>
<dbReference type="RefSeq" id="WP_072718851.1">
    <property type="nucleotide sequence ID" value="NZ_LN889796.1"/>
</dbReference>
<dbReference type="EMBL" id="CZDF01000148">
    <property type="protein sequence ID" value="CUR32091.1"/>
    <property type="molecule type" value="Genomic_DNA"/>
</dbReference>
<sequence length="78" mass="8979">MKSVTPKELQGNLDNLLDEILRTGIPLEIDRGGKRLRIVPVEKLEKLQNLVYRPHVILGEPDDLIDLNWEQEVNLDLP</sequence>
<gene>
    <name evidence="3" type="ORF">PL9214430063</name>
</gene>
<accession>A0A1J1LHX6</accession>
<name>A0A1J1LHX6_9CYAN</name>
<dbReference type="Proteomes" id="UP000184315">
    <property type="component" value="Unassembled WGS sequence"/>
</dbReference>
<evidence type="ECO:0000313" key="3">
    <source>
        <dbReference type="EMBL" id="CUR32091.1"/>
    </source>
</evidence>
<protein>
    <recommendedName>
        <fullName evidence="2">Antitoxin</fullName>
    </recommendedName>
</protein>
<dbReference type="OrthoDB" id="1551231at2"/>
<evidence type="ECO:0000256" key="2">
    <source>
        <dbReference type="RuleBase" id="RU362080"/>
    </source>
</evidence>
<comment type="similarity">
    <text evidence="1 2">Belongs to the phD/YefM antitoxin family.</text>
</comment>
<keyword evidence="4" id="KW-1185">Reference proteome</keyword>
<comment type="function">
    <text evidence="2">Antitoxin component of a type II toxin-antitoxin (TA) system.</text>
</comment>